<accession>A0AA39J461</accession>
<evidence type="ECO:0000313" key="1">
    <source>
        <dbReference type="EMBL" id="KAK0434951.1"/>
    </source>
</evidence>
<protein>
    <submittedName>
        <fullName evidence="1">Uncharacterized protein</fullName>
    </submittedName>
</protein>
<organism evidence="1 2">
    <name type="scientific">Armillaria borealis</name>
    <dbReference type="NCBI Taxonomy" id="47425"/>
    <lineage>
        <taxon>Eukaryota</taxon>
        <taxon>Fungi</taxon>
        <taxon>Dikarya</taxon>
        <taxon>Basidiomycota</taxon>
        <taxon>Agaricomycotina</taxon>
        <taxon>Agaricomycetes</taxon>
        <taxon>Agaricomycetidae</taxon>
        <taxon>Agaricales</taxon>
        <taxon>Marasmiineae</taxon>
        <taxon>Physalacriaceae</taxon>
        <taxon>Armillaria</taxon>
    </lineage>
</organism>
<dbReference type="Proteomes" id="UP001175226">
    <property type="component" value="Unassembled WGS sequence"/>
</dbReference>
<keyword evidence="2" id="KW-1185">Reference proteome</keyword>
<name>A0AA39J461_9AGAR</name>
<evidence type="ECO:0000313" key="2">
    <source>
        <dbReference type="Proteomes" id="UP001175226"/>
    </source>
</evidence>
<dbReference type="AlphaFoldDB" id="A0AA39J461"/>
<reference evidence="1" key="1">
    <citation type="submission" date="2023-06" db="EMBL/GenBank/DDBJ databases">
        <authorList>
            <consortium name="Lawrence Berkeley National Laboratory"/>
            <person name="Ahrendt S."/>
            <person name="Sahu N."/>
            <person name="Indic B."/>
            <person name="Wong-Bajracharya J."/>
            <person name="Merenyi Z."/>
            <person name="Ke H.-M."/>
            <person name="Monk M."/>
            <person name="Kocsube S."/>
            <person name="Drula E."/>
            <person name="Lipzen A."/>
            <person name="Balint B."/>
            <person name="Henrissat B."/>
            <person name="Andreopoulos B."/>
            <person name="Martin F.M."/>
            <person name="Harder C.B."/>
            <person name="Rigling D."/>
            <person name="Ford K.L."/>
            <person name="Foster G.D."/>
            <person name="Pangilinan J."/>
            <person name="Papanicolaou A."/>
            <person name="Barry K."/>
            <person name="LaButti K."/>
            <person name="Viragh M."/>
            <person name="Koriabine M."/>
            <person name="Yan M."/>
            <person name="Riley R."/>
            <person name="Champramary S."/>
            <person name="Plett K.L."/>
            <person name="Tsai I.J."/>
            <person name="Slot J."/>
            <person name="Sipos G."/>
            <person name="Plett J."/>
            <person name="Nagy L.G."/>
            <person name="Grigoriev I.V."/>
        </authorList>
    </citation>
    <scope>NUCLEOTIDE SEQUENCE</scope>
    <source>
        <strain evidence="1">FPL87.14</strain>
    </source>
</reference>
<dbReference type="EMBL" id="JAUEPT010000067">
    <property type="protein sequence ID" value="KAK0434951.1"/>
    <property type="molecule type" value="Genomic_DNA"/>
</dbReference>
<proteinExistence type="predicted"/>
<gene>
    <name evidence="1" type="ORF">EV421DRAFT_1838257</name>
</gene>
<comment type="caution">
    <text evidence="1">The sequence shown here is derived from an EMBL/GenBank/DDBJ whole genome shotgun (WGS) entry which is preliminary data.</text>
</comment>
<sequence>MSLPITRIVLRNHGKFWTIFRTTISLLPMSTRSAFPTAPSMIHTRSAPCPFLPPILMLSLSFLTTRTSCQPLGHLFSPPVPAMHSTLPAVWRTFPSLRHPSLLLPVAPHLLFNRISLRPKLIARTNISFNTPTVS</sequence>